<reference evidence="1" key="1">
    <citation type="submission" date="2021-03" db="EMBL/GenBank/DDBJ databases">
        <title>Evolutionary priming and transition to the ectomycorrhizal habit in an iconic lineage of mushroom-forming fungi: is preadaptation a requirement?</title>
        <authorList>
            <consortium name="DOE Joint Genome Institute"/>
            <person name="Looney B.P."/>
            <person name="Miyauchi S."/>
            <person name="Morin E."/>
            <person name="Drula E."/>
            <person name="Courty P.E."/>
            <person name="Chicoki N."/>
            <person name="Fauchery L."/>
            <person name="Kohler A."/>
            <person name="Kuo A."/>
            <person name="LaButti K."/>
            <person name="Pangilinan J."/>
            <person name="Lipzen A."/>
            <person name="Riley R."/>
            <person name="Andreopoulos W."/>
            <person name="He G."/>
            <person name="Johnson J."/>
            <person name="Barry K.W."/>
            <person name="Grigoriev I.V."/>
            <person name="Nagy L."/>
            <person name="Hibbett D."/>
            <person name="Henrissat B."/>
            <person name="Matheny P.B."/>
            <person name="Labbe J."/>
            <person name="Martin A.F."/>
        </authorList>
    </citation>
    <scope>NUCLEOTIDE SEQUENCE</scope>
    <source>
        <strain evidence="1">BPL698</strain>
    </source>
</reference>
<dbReference type="EMBL" id="JAGFNK010000157">
    <property type="protein sequence ID" value="KAI9463505.1"/>
    <property type="molecule type" value="Genomic_DNA"/>
</dbReference>
<name>A0ACC0U4W5_9AGAM</name>
<proteinExistence type="predicted"/>
<keyword evidence="2" id="KW-1185">Reference proteome</keyword>
<evidence type="ECO:0000313" key="1">
    <source>
        <dbReference type="EMBL" id="KAI9463505.1"/>
    </source>
</evidence>
<protein>
    <submittedName>
        <fullName evidence="1">Uncharacterized protein</fullName>
    </submittedName>
</protein>
<organism evidence="1 2">
    <name type="scientific">Russula earlei</name>
    <dbReference type="NCBI Taxonomy" id="71964"/>
    <lineage>
        <taxon>Eukaryota</taxon>
        <taxon>Fungi</taxon>
        <taxon>Dikarya</taxon>
        <taxon>Basidiomycota</taxon>
        <taxon>Agaricomycotina</taxon>
        <taxon>Agaricomycetes</taxon>
        <taxon>Russulales</taxon>
        <taxon>Russulaceae</taxon>
        <taxon>Russula</taxon>
    </lineage>
</organism>
<gene>
    <name evidence="1" type="ORF">F5148DRAFT_1150266</name>
</gene>
<evidence type="ECO:0000313" key="2">
    <source>
        <dbReference type="Proteomes" id="UP001207468"/>
    </source>
</evidence>
<accession>A0ACC0U4W5</accession>
<sequence>MTEPCLNLLLQVTWLLKWKWNIGRVMKKQQICNEINISAKKVKENRIEGTQSKYSHMVKAMYSGNPNQMDINGSDASPRKQKCIDKWAATIPATAKPTFQTPRSTSSCTKSEFSLPTSGPSHLLAPSVLPDNVKIISSQASSPVKVKAKLVPELSMYDDGGLSDNDETKGKEWEVTINSPPKGKKWVTSEVVIIPISDS</sequence>
<dbReference type="Proteomes" id="UP001207468">
    <property type="component" value="Unassembled WGS sequence"/>
</dbReference>
<comment type="caution">
    <text evidence="1">The sequence shown here is derived from an EMBL/GenBank/DDBJ whole genome shotgun (WGS) entry which is preliminary data.</text>
</comment>